<feature type="transmembrane region" description="Helical" evidence="1">
    <location>
        <begin position="249"/>
        <end position="269"/>
    </location>
</feature>
<dbReference type="EMBL" id="CP031517">
    <property type="protein sequence ID" value="QOS39409.1"/>
    <property type="molecule type" value="Genomic_DNA"/>
</dbReference>
<feature type="transmembrane region" description="Helical" evidence="1">
    <location>
        <begin position="29"/>
        <end position="51"/>
    </location>
</feature>
<feature type="transmembrane region" description="Helical" evidence="1">
    <location>
        <begin position="204"/>
        <end position="229"/>
    </location>
</feature>
<keyword evidence="1" id="KW-0472">Membrane</keyword>
<accession>A0A7M1XIJ8</accession>
<name>A0A7M1XIJ8_9SPIR</name>
<dbReference type="Proteomes" id="UP000593591">
    <property type="component" value="Chromosome"/>
</dbReference>
<dbReference type="AlphaFoldDB" id="A0A7M1XIJ8"/>
<organism evidence="2 3">
    <name type="scientific">Treponema rectale</name>
    <dbReference type="NCBI Taxonomy" id="744512"/>
    <lineage>
        <taxon>Bacteria</taxon>
        <taxon>Pseudomonadati</taxon>
        <taxon>Spirochaetota</taxon>
        <taxon>Spirochaetia</taxon>
        <taxon>Spirochaetales</taxon>
        <taxon>Treponemataceae</taxon>
        <taxon>Treponema</taxon>
    </lineage>
</organism>
<feature type="transmembrane region" description="Helical" evidence="1">
    <location>
        <begin position="87"/>
        <end position="111"/>
    </location>
</feature>
<proteinExistence type="predicted"/>
<dbReference type="KEGG" id="trc:DYE49_02630"/>
<evidence type="ECO:0000313" key="2">
    <source>
        <dbReference type="EMBL" id="QOS39409.1"/>
    </source>
</evidence>
<gene>
    <name evidence="2" type="ORF">DYE49_02630</name>
</gene>
<sequence>MNDKSAGKYVVEGARESRKYYLHHFSKFFVYWILKAASILGSLVIFLAPVFQKFEIEMAHQISDSRDTVLSKCFDDTDHKNGYASLLLFNILCVLFSVVGAALILLVSFLIREFILNIIFNFNGFLPPEILELEMHFLTGFAYAATDWTLYIFIPFFVLIVLFLVYALLVHQAGVFVARKNPNLTIGDICYNAFATMKVAGGKLFLINLLYFLELLTFAAVIIVPLVVFETLYPSLGLLEYDYQMFATIYVGAMVIVGVFVIPFLLTAYKVSIYRLMQDKAIAERMVVAYKKTKEDESQEFISLTPFEEDNGSITYINLDEKDDKRNKKEGKK</sequence>
<evidence type="ECO:0000313" key="3">
    <source>
        <dbReference type="Proteomes" id="UP000593591"/>
    </source>
</evidence>
<protein>
    <submittedName>
        <fullName evidence="2">Uncharacterized protein</fullName>
    </submittedName>
</protein>
<keyword evidence="1" id="KW-1133">Transmembrane helix</keyword>
<keyword evidence="1" id="KW-0812">Transmembrane</keyword>
<evidence type="ECO:0000256" key="1">
    <source>
        <dbReference type="SAM" id="Phobius"/>
    </source>
</evidence>
<feature type="transmembrane region" description="Helical" evidence="1">
    <location>
        <begin position="148"/>
        <end position="170"/>
    </location>
</feature>
<reference evidence="2 3" key="1">
    <citation type="submission" date="2018-08" db="EMBL/GenBank/DDBJ databases">
        <title>The first complete genome of Treponema rectale (CHPAT), a commensal spirochete of the bovine rectum.</title>
        <authorList>
            <person name="Staton G.J."/>
            <person name="Clegg S.R."/>
            <person name="Carter S.D."/>
            <person name="Radford A.D."/>
            <person name="Darby A."/>
            <person name="Hall N."/>
            <person name="Birtles R.J."/>
            <person name="Evans N.J."/>
        </authorList>
    </citation>
    <scope>NUCLEOTIDE SEQUENCE [LARGE SCALE GENOMIC DNA]</scope>
    <source>
        <strain evidence="2 3">CHPA</strain>
    </source>
</reference>